<dbReference type="EMBL" id="CAJNOC010009382">
    <property type="protein sequence ID" value="CAF1128313.1"/>
    <property type="molecule type" value="Genomic_DNA"/>
</dbReference>
<evidence type="ECO:0000313" key="1">
    <source>
        <dbReference type="EMBL" id="CAF1128313.1"/>
    </source>
</evidence>
<evidence type="ECO:0000313" key="2">
    <source>
        <dbReference type="Proteomes" id="UP000663879"/>
    </source>
</evidence>
<reference evidence="1" key="1">
    <citation type="submission" date="2021-02" db="EMBL/GenBank/DDBJ databases">
        <authorList>
            <person name="Nowell W R."/>
        </authorList>
    </citation>
    <scope>NUCLEOTIDE SEQUENCE</scope>
    <source>
        <strain evidence="1">Ploen Becks lab</strain>
    </source>
</reference>
<proteinExistence type="predicted"/>
<organism evidence="1 2">
    <name type="scientific">Brachionus calyciflorus</name>
    <dbReference type="NCBI Taxonomy" id="104777"/>
    <lineage>
        <taxon>Eukaryota</taxon>
        <taxon>Metazoa</taxon>
        <taxon>Spiralia</taxon>
        <taxon>Gnathifera</taxon>
        <taxon>Rotifera</taxon>
        <taxon>Eurotatoria</taxon>
        <taxon>Monogononta</taxon>
        <taxon>Pseudotrocha</taxon>
        <taxon>Ploima</taxon>
        <taxon>Brachionidae</taxon>
        <taxon>Brachionus</taxon>
    </lineage>
</organism>
<name>A0A814R2V2_9BILA</name>
<dbReference type="Proteomes" id="UP000663879">
    <property type="component" value="Unassembled WGS sequence"/>
</dbReference>
<protein>
    <submittedName>
        <fullName evidence="1">Uncharacterized protein</fullName>
    </submittedName>
</protein>
<keyword evidence="2" id="KW-1185">Reference proteome</keyword>
<gene>
    <name evidence="1" type="ORF">OXX778_LOCUS22357</name>
</gene>
<sequence>MMFGRKPRIPIDILIPNSIKQNRKPIKFSSKQINELGLVEILADEEPTEKNIPEEAKIYFNNLKQKLTNSFEIAKFNRNIRMDKDKKDHERRLRKFDYKIRDLVLTDHPKL</sequence>
<comment type="caution">
    <text evidence="1">The sequence shown here is derived from an EMBL/GenBank/DDBJ whole genome shotgun (WGS) entry which is preliminary data.</text>
</comment>
<dbReference type="OrthoDB" id="10190908at2759"/>
<accession>A0A814R2V2</accession>
<dbReference type="AlphaFoldDB" id="A0A814R2V2"/>